<dbReference type="RefSeq" id="WP_008616037.1">
    <property type="nucleotide sequence ID" value="NZ_JH651380.1"/>
</dbReference>
<accession>I3C0X2</accession>
<evidence type="ECO:0000259" key="4">
    <source>
        <dbReference type="Pfam" id="PF19335"/>
    </source>
</evidence>
<dbReference type="STRING" id="926559.JoomaDRAFT_0205"/>
<evidence type="ECO:0000313" key="9">
    <source>
        <dbReference type="EMBL" id="EIJ37265.1"/>
    </source>
</evidence>
<keyword evidence="3" id="KW-0472">Membrane</keyword>
<dbReference type="FunFam" id="2.40.30.170:FF:000010">
    <property type="entry name" value="Efflux RND transporter periplasmic adaptor subunit"/>
    <property type="match status" value="1"/>
</dbReference>
<dbReference type="Pfam" id="PF25869">
    <property type="entry name" value="3HB_CusB"/>
    <property type="match status" value="1"/>
</dbReference>
<dbReference type="GO" id="GO:0016020">
    <property type="term" value="C:membrane"/>
    <property type="evidence" value="ECO:0007669"/>
    <property type="project" value="InterPro"/>
</dbReference>
<dbReference type="InterPro" id="IPR051909">
    <property type="entry name" value="MFP_Cation_Efflux"/>
</dbReference>
<dbReference type="GO" id="GO:0015679">
    <property type="term" value="P:plasma membrane copper ion transport"/>
    <property type="evidence" value="ECO:0007669"/>
    <property type="project" value="TreeGrafter"/>
</dbReference>
<dbReference type="PANTHER" id="PTHR30097">
    <property type="entry name" value="CATION EFFLUX SYSTEM PROTEIN CUSB"/>
    <property type="match status" value="1"/>
</dbReference>
<dbReference type="InterPro" id="IPR058792">
    <property type="entry name" value="Beta-barrel_RND_2"/>
</dbReference>
<dbReference type="Pfam" id="PF25975">
    <property type="entry name" value="CzcB_C"/>
    <property type="match status" value="1"/>
</dbReference>
<reference evidence="9 10" key="1">
    <citation type="submission" date="2012-02" db="EMBL/GenBank/DDBJ databases">
        <title>Improved High-Quality Draft genome of Joostella marina DSM 19592.</title>
        <authorList>
            <consortium name="US DOE Joint Genome Institute (JGI-PGF)"/>
            <person name="Lucas S."/>
            <person name="Copeland A."/>
            <person name="Lapidus A."/>
            <person name="Bruce D."/>
            <person name="Goodwin L."/>
            <person name="Pitluck S."/>
            <person name="Peters L."/>
            <person name="Chertkov O."/>
            <person name="Ovchinnikova G."/>
            <person name="Kyrpides N."/>
            <person name="Mavromatis K."/>
            <person name="Detter J.C."/>
            <person name="Han C."/>
            <person name="Land M."/>
            <person name="Hauser L."/>
            <person name="Markowitz V."/>
            <person name="Cheng J.-F."/>
            <person name="Hugenholtz P."/>
            <person name="Woyke T."/>
            <person name="Wu D."/>
            <person name="Tindall B."/>
            <person name="Brambilla E."/>
            <person name="Klenk H.-P."/>
            <person name="Eisen J.A."/>
        </authorList>
    </citation>
    <scope>NUCLEOTIDE SEQUENCE [LARGE SCALE GENOMIC DNA]</scope>
    <source>
        <strain evidence="9 10">DSM 19592</strain>
    </source>
</reference>
<evidence type="ECO:0000256" key="2">
    <source>
        <dbReference type="ARBA" id="ARBA00022448"/>
    </source>
</evidence>
<keyword evidence="3" id="KW-0812">Transmembrane</keyword>
<feature type="transmembrane region" description="Helical" evidence="3">
    <location>
        <begin position="6"/>
        <end position="23"/>
    </location>
</feature>
<evidence type="ECO:0000256" key="3">
    <source>
        <dbReference type="SAM" id="Phobius"/>
    </source>
</evidence>
<proteinExistence type="inferred from homology"/>
<feature type="domain" description="CusB-like beta-barrel" evidence="7">
    <location>
        <begin position="247"/>
        <end position="322"/>
    </location>
</feature>
<dbReference type="NCBIfam" id="TIGR01730">
    <property type="entry name" value="RND_mfp"/>
    <property type="match status" value="1"/>
</dbReference>
<keyword evidence="2" id="KW-0813">Transport</keyword>
<dbReference type="EMBL" id="JH651380">
    <property type="protein sequence ID" value="EIJ37265.1"/>
    <property type="molecule type" value="Genomic_DNA"/>
</dbReference>
<name>I3C0X2_9FLAO</name>
<feature type="domain" description="Heavy metal binding" evidence="4">
    <location>
        <begin position="46"/>
        <end position="72"/>
    </location>
</feature>
<dbReference type="Pfam" id="PF25919">
    <property type="entry name" value="BSH_CusB"/>
    <property type="match status" value="1"/>
</dbReference>
<protein>
    <submittedName>
        <fullName evidence="9">RND family efflux transporter, MFP subunit</fullName>
    </submittedName>
</protein>
<feature type="domain" description="CusB-like three alpha-helical bundle" evidence="5">
    <location>
        <begin position="160"/>
        <end position="209"/>
    </location>
</feature>
<dbReference type="AlphaFoldDB" id="I3C0X2"/>
<dbReference type="OrthoDB" id="9806939at2"/>
<dbReference type="InterPro" id="IPR045800">
    <property type="entry name" value="HMBD"/>
</dbReference>
<evidence type="ECO:0000259" key="5">
    <source>
        <dbReference type="Pfam" id="PF25869"/>
    </source>
</evidence>
<dbReference type="eggNOG" id="COG0845">
    <property type="taxonomic scope" value="Bacteria"/>
</dbReference>
<dbReference type="Gene3D" id="2.40.30.170">
    <property type="match status" value="1"/>
</dbReference>
<dbReference type="Pfam" id="PF19335">
    <property type="entry name" value="HMBD"/>
    <property type="match status" value="1"/>
</dbReference>
<dbReference type="InterPro" id="IPR006143">
    <property type="entry name" value="RND_pump_MFP"/>
</dbReference>
<feature type="domain" description="CzcB-like C-terminal circularly permuted SH3-like" evidence="8">
    <location>
        <begin position="333"/>
        <end position="394"/>
    </location>
</feature>
<dbReference type="SUPFAM" id="SSF111369">
    <property type="entry name" value="HlyD-like secretion proteins"/>
    <property type="match status" value="1"/>
</dbReference>
<dbReference type="InterPro" id="IPR058649">
    <property type="entry name" value="CzcB_C"/>
</dbReference>
<evidence type="ECO:0000259" key="8">
    <source>
        <dbReference type="Pfam" id="PF25975"/>
    </source>
</evidence>
<evidence type="ECO:0000259" key="6">
    <source>
        <dbReference type="Pfam" id="PF25919"/>
    </source>
</evidence>
<dbReference type="HOGENOM" id="CLU_018816_13_1_10"/>
<sequence>MKKNNIYVIIAALVGLGLGYLFFGSSTTSTSEDDNKHTHATADELWTCSMHPQILKNEPGDCPICGMELIPASGENDSTDTNQFKMTENAMALANIQTSIVGNSTVGNSVVKLSGKIKPNEDKTYTQSAHFNGRIEKLYIKSLGETVQKGQPIAVVYSPELVSAQQELITASKMQNSQPKLYEAVKNKFMNWMIPEKEINDIINSGKAKSRFTIYAHISGVVTSLDVSEGGHMMDGKPIFQTADLQTVWAVFDAYEKQIPILKVGQEINITSNSYPNKILTENITYIDPILNTETRTVEIRTVLNNKDNLLKPGMFVEGEIANTDKTIGSQLNIPTTSVMWTGKRSVVYVKQAGETPIFEMREIEIGANNGTSYTVISGLKNGEEIVTNGTFTVDAAAQLQGKPSMMKP</sequence>
<dbReference type="InterPro" id="IPR058791">
    <property type="entry name" value="3HB_CusB"/>
</dbReference>
<feature type="domain" description="CusB-like barrel-sandwich hybrid" evidence="6">
    <location>
        <begin position="129"/>
        <end position="241"/>
    </location>
</feature>
<comment type="similarity">
    <text evidence="1">Belongs to the membrane fusion protein (MFP) (TC 8.A.1) family.</text>
</comment>
<dbReference type="Proteomes" id="UP000004690">
    <property type="component" value="Unassembled WGS sequence"/>
</dbReference>
<dbReference type="Pfam" id="PF25954">
    <property type="entry name" value="Beta-barrel_RND_2"/>
    <property type="match status" value="1"/>
</dbReference>
<dbReference type="GO" id="GO:0030288">
    <property type="term" value="C:outer membrane-bounded periplasmic space"/>
    <property type="evidence" value="ECO:0007669"/>
    <property type="project" value="TreeGrafter"/>
</dbReference>
<evidence type="ECO:0000256" key="1">
    <source>
        <dbReference type="ARBA" id="ARBA00009477"/>
    </source>
</evidence>
<dbReference type="PANTHER" id="PTHR30097:SF15">
    <property type="entry name" value="CATION EFFLUX SYSTEM PROTEIN CUSB"/>
    <property type="match status" value="1"/>
</dbReference>
<gene>
    <name evidence="9" type="ORF">JoomaDRAFT_0205</name>
</gene>
<evidence type="ECO:0000259" key="7">
    <source>
        <dbReference type="Pfam" id="PF25954"/>
    </source>
</evidence>
<dbReference type="Gene3D" id="2.40.420.20">
    <property type="match status" value="1"/>
</dbReference>
<dbReference type="GO" id="GO:0046914">
    <property type="term" value="F:transition metal ion binding"/>
    <property type="evidence" value="ECO:0007669"/>
    <property type="project" value="TreeGrafter"/>
</dbReference>
<organism evidence="9 10">
    <name type="scientific">Galbibacter orientalis DSM 19592</name>
    <dbReference type="NCBI Taxonomy" id="926559"/>
    <lineage>
        <taxon>Bacteria</taxon>
        <taxon>Pseudomonadati</taxon>
        <taxon>Bacteroidota</taxon>
        <taxon>Flavobacteriia</taxon>
        <taxon>Flavobacteriales</taxon>
        <taxon>Flavobacteriaceae</taxon>
        <taxon>Galbibacter</taxon>
    </lineage>
</organism>
<dbReference type="InterPro" id="IPR058790">
    <property type="entry name" value="BSH_CusB"/>
</dbReference>
<dbReference type="GO" id="GO:0022857">
    <property type="term" value="F:transmembrane transporter activity"/>
    <property type="evidence" value="ECO:0007669"/>
    <property type="project" value="InterPro"/>
</dbReference>
<evidence type="ECO:0000313" key="10">
    <source>
        <dbReference type="Proteomes" id="UP000004690"/>
    </source>
</evidence>
<keyword evidence="3" id="KW-1133">Transmembrane helix</keyword>
<keyword evidence="10" id="KW-1185">Reference proteome</keyword>
<dbReference type="GO" id="GO:0060003">
    <property type="term" value="P:copper ion export"/>
    <property type="evidence" value="ECO:0007669"/>
    <property type="project" value="TreeGrafter"/>
</dbReference>